<dbReference type="AlphaFoldDB" id="F8CMU9"/>
<protein>
    <submittedName>
        <fullName evidence="2">Uncharacterized protein</fullName>
    </submittedName>
</protein>
<feature type="region of interest" description="Disordered" evidence="1">
    <location>
        <begin position="31"/>
        <end position="50"/>
    </location>
</feature>
<proteinExistence type="predicted"/>
<sequence length="50" mass="5380">MFFLAALFFAGLFFVGVFFAVALRAAIRASEAPDRRGGREATPAAEDAWA</sequence>
<dbReference type="Proteomes" id="UP000000488">
    <property type="component" value="Chromosome"/>
</dbReference>
<accession>F8CMU9</accession>
<reference evidence="2 3" key="1">
    <citation type="journal article" date="2011" name="J. Bacteriol.">
        <title>Genome sequence of the halotolerant marine bacterium Myxococcus fulvus HW-1.</title>
        <authorList>
            <person name="Li Z.F."/>
            <person name="Li X."/>
            <person name="Liu H."/>
            <person name="Liu X."/>
            <person name="Han K."/>
            <person name="Wu Z.H."/>
            <person name="Hu W."/>
            <person name="Li F.F."/>
            <person name="Li Y.Z."/>
        </authorList>
    </citation>
    <scope>NUCLEOTIDE SEQUENCE [LARGE SCALE GENOMIC DNA]</scope>
    <source>
        <strain evidence="3">ATCC BAA-855 / HW-1</strain>
    </source>
</reference>
<evidence type="ECO:0000313" key="2">
    <source>
        <dbReference type="EMBL" id="AEI66571.1"/>
    </source>
</evidence>
<name>F8CMU9_MYXFH</name>
<gene>
    <name evidence="2" type="ordered locus">LILAB_23380</name>
</gene>
<dbReference type="EMBL" id="CP002830">
    <property type="protein sequence ID" value="AEI66571.1"/>
    <property type="molecule type" value="Genomic_DNA"/>
</dbReference>
<dbReference type="KEGG" id="mfu:LILAB_23380"/>
<organism evidence="2 3">
    <name type="scientific">Myxococcus fulvus (strain ATCC BAA-855 / HW-1)</name>
    <dbReference type="NCBI Taxonomy" id="483219"/>
    <lineage>
        <taxon>Bacteria</taxon>
        <taxon>Pseudomonadati</taxon>
        <taxon>Myxococcota</taxon>
        <taxon>Myxococcia</taxon>
        <taxon>Myxococcales</taxon>
        <taxon>Cystobacterineae</taxon>
        <taxon>Myxococcaceae</taxon>
        <taxon>Myxococcus</taxon>
    </lineage>
</organism>
<evidence type="ECO:0000256" key="1">
    <source>
        <dbReference type="SAM" id="MobiDB-lite"/>
    </source>
</evidence>
<dbReference type="HOGENOM" id="CLU_3120164_0_0_7"/>
<evidence type="ECO:0000313" key="3">
    <source>
        <dbReference type="Proteomes" id="UP000000488"/>
    </source>
</evidence>